<dbReference type="Proteomes" id="UP000245790">
    <property type="component" value="Unassembled WGS sequence"/>
</dbReference>
<reference evidence="10 11" key="1">
    <citation type="submission" date="2018-05" db="EMBL/GenBank/DDBJ databases">
        <title>Genomic Encyclopedia of Type Strains, Phase IV (KMG-IV): sequencing the most valuable type-strain genomes for metagenomic binning, comparative biology and taxonomic classification.</title>
        <authorList>
            <person name="Goeker M."/>
        </authorList>
    </citation>
    <scope>NUCLEOTIDE SEQUENCE [LARGE SCALE GENOMIC DNA]</scope>
    <source>
        <strain evidence="10 11">DSM 25350</strain>
    </source>
</reference>
<evidence type="ECO:0000256" key="7">
    <source>
        <dbReference type="ARBA" id="ARBA00023239"/>
    </source>
</evidence>
<dbReference type="GO" id="GO:0009245">
    <property type="term" value="P:lipid A biosynthetic process"/>
    <property type="evidence" value="ECO:0007669"/>
    <property type="project" value="UniProtKB-UniRule"/>
</dbReference>
<dbReference type="EMBL" id="QGGU01000001">
    <property type="protein sequence ID" value="PWK54322.1"/>
    <property type="molecule type" value="Genomic_DNA"/>
</dbReference>
<keyword evidence="11" id="KW-1185">Reference proteome</keyword>
<dbReference type="NCBIfam" id="NF000582">
    <property type="entry name" value="PRK00006.1"/>
    <property type="match status" value="1"/>
</dbReference>
<keyword evidence="5 9" id="KW-0441">Lipid A biosynthesis</keyword>
<dbReference type="InterPro" id="IPR010084">
    <property type="entry name" value="FabZ"/>
</dbReference>
<dbReference type="CDD" id="cd01288">
    <property type="entry name" value="FabZ"/>
    <property type="match status" value="1"/>
</dbReference>
<keyword evidence="6 9" id="KW-0443">Lipid metabolism</keyword>
<dbReference type="HAMAP" id="MF_00406">
    <property type="entry name" value="FabZ"/>
    <property type="match status" value="1"/>
</dbReference>
<dbReference type="GO" id="GO:0016020">
    <property type="term" value="C:membrane"/>
    <property type="evidence" value="ECO:0007669"/>
    <property type="project" value="GOC"/>
</dbReference>
<comment type="similarity">
    <text evidence="2 9">Belongs to the thioester dehydratase family. FabZ subfamily.</text>
</comment>
<evidence type="ECO:0000256" key="1">
    <source>
        <dbReference type="ARBA" id="ARBA00004496"/>
    </source>
</evidence>
<evidence type="ECO:0000256" key="4">
    <source>
        <dbReference type="ARBA" id="ARBA00022516"/>
    </source>
</evidence>
<dbReference type="PANTHER" id="PTHR30272">
    <property type="entry name" value="3-HYDROXYACYL-[ACYL-CARRIER-PROTEIN] DEHYDRATASE"/>
    <property type="match status" value="1"/>
</dbReference>
<keyword evidence="4 9" id="KW-0444">Lipid biosynthesis</keyword>
<proteinExistence type="inferred from homology"/>
<comment type="function">
    <text evidence="8 9">Involved in unsaturated fatty acids biosynthesis. Catalyzes the dehydration of short chain beta-hydroxyacyl-ACPs and long chain saturated and unsaturated beta-hydroxyacyl-ACPs.</text>
</comment>
<evidence type="ECO:0000256" key="8">
    <source>
        <dbReference type="ARBA" id="ARBA00025049"/>
    </source>
</evidence>
<comment type="catalytic activity">
    <reaction evidence="9">
        <text>a (3R)-hydroxyacyl-[ACP] = a (2E)-enoyl-[ACP] + H2O</text>
        <dbReference type="Rhea" id="RHEA:13097"/>
        <dbReference type="Rhea" id="RHEA-COMP:9925"/>
        <dbReference type="Rhea" id="RHEA-COMP:9945"/>
        <dbReference type="ChEBI" id="CHEBI:15377"/>
        <dbReference type="ChEBI" id="CHEBI:78784"/>
        <dbReference type="ChEBI" id="CHEBI:78827"/>
        <dbReference type="EC" id="4.2.1.59"/>
    </reaction>
</comment>
<keyword evidence="3 9" id="KW-0963">Cytoplasm</keyword>
<evidence type="ECO:0000313" key="10">
    <source>
        <dbReference type="EMBL" id="PWK54322.1"/>
    </source>
</evidence>
<evidence type="ECO:0000256" key="2">
    <source>
        <dbReference type="ARBA" id="ARBA00009174"/>
    </source>
</evidence>
<name>A0A316G0X9_9GAMM</name>
<dbReference type="GO" id="GO:0006633">
    <property type="term" value="P:fatty acid biosynthetic process"/>
    <property type="evidence" value="ECO:0007669"/>
    <property type="project" value="UniProtKB-UniRule"/>
</dbReference>
<dbReference type="InterPro" id="IPR029069">
    <property type="entry name" value="HotDog_dom_sf"/>
</dbReference>
<evidence type="ECO:0000256" key="6">
    <source>
        <dbReference type="ARBA" id="ARBA00023098"/>
    </source>
</evidence>
<organism evidence="10 11">
    <name type="scientific">Pleionea mediterranea</name>
    <dbReference type="NCBI Taxonomy" id="523701"/>
    <lineage>
        <taxon>Bacteria</taxon>
        <taxon>Pseudomonadati</taxon>
        <taxon>Pseudomonadota</taxon>
        <taxon>Gammaproteobacteria</taxon>
        <taxon>Oceanospirillales</taxon>
        <taxon>Pleioneaceae</taxon>
        <taxon>Pleionea</taxon>
    </lineage>
</organism>
<evidence type="ECO:0000256" key="5">
    <source>
        <dbReference type="ARBA" id="ARBA00022556"/>
    </source>
</evidence>
<dbReference type="GO" id="GO:0019171">
    <property type="term" value="F:(3R)-hydroxyacyl-[acyl-carrier-protein] dehydratase activity"/>
    <property type="evidence" value="ECO:0007669"/>
    <property type="project" value="UniProtKB-EC"/>
</dbReference>
<dbReference type="AlphaFoldDB" id="A0A316G0X9"/>
<dbReference type="PANTHER" id="PTHR30272:SF1">
    <property type="entry name" value="3-HYDROXYACYL-[ACYL-CARRIER-PROTEIN] DEHYDRATASE"/>
    <property type="match status" value="1"/>
</dbReference>
<dbReference type="EC" id="4.2.1.59" evidence="9"/>
<accession>A0A316G0X9</accession>
<dbReference type="GO" id="GO:0005737">
    <property type="term" value="C:cytoplasm"/>
    <property type="evidence" value="ECO:0007669"/>
    <property type="project" value="UniProtKB-SubCell"/>
</dbReference>
<keyword evidence="7 9" id="KW-0456">Lyase</keyword>
<sequence length="155" mass="17683">MSEQGDVMSVMDIHEIMKHLPHRYPFLLIDRVVDYKLGEYLNGIKNVTYNEPCFTGHFPHRPVMPGVLILEALAQATGILAFKTMGELPDEDSLYYFVGIDNARFKRPVEPGDQVHLQVKVQRRKRDMWKFSAEALVDDQVVCSADLMCAKSKVA</sequence>
<dbReference type="FunFam" id="3.10.129.10:FF:000001">
    <property type="entry name" value="3-hydroxyacyl-[acyl-carrier-protein] dehydratase FabZ"/>
    <property type="match status" value="1"/>
</dbReference>
<comment type="subcellular location">
    <subcellularLocation>
        <location evidence="1 9">Cytoplasm</location>
    </subcellularLocation>
</comment>
<evidence type="ECO:0000256" key="3">
    <source>
        <dbReference type="ARBA" id="ARBA00022490"/>
    </source>
</evidence>
<evidence type="ECO:0000256" key="9">
    <source>
        <dbReference type="HAMAP-Rule" id="MF_00406"/>
    </source>
</evidence>
<comment type="caution">
    <text evidence="10">The sequence shown here is derived from an EMBL/GenBank/DDBJ whole genome shotgun (WGS) entry which is preliminary data.</text>
</comment>
<dbReference type="SUPFAM" id="SSF54637">
    <property type="entry name" value="Thioesterase/thiol ester dehydrase-isomerase"/>
    <property type="match status" value="1"/>
</dbReference>
<dbReference type="Pfam" id="PF07977">
    <property type="entry name" value="FabA"/>
    <property type="match status" value="1"/>
</dbReference>
<dbReference type="Gene3D" id="3.10.129.10">
    <property type="entry name" value="Hotdog Thioesterase"/>
    <property type="match status" value="1"/>
</dbReference>
<gene>
    <name evidence="9" type="primary">fabZ</name>
    <name evidence="10" type="ORF">C8D97_101170</name>
</gene>
<evidence type="ECO:0000313" key="11">
    <source>
        <dbReference type="Proteomes" id="UP000245790"/>
    </source>
</evidence>
<protein>
    <recommendedName>
        <fullName evidence="9">3-hydroxyacyl-[acyl-carrier-protein] dehydratase FabZ</fullName>
        <ecNumber evidence="9">4.2.1.59</ecNumber>
    </recommendedName>
    <alternativeName>
        <fullName evidence="9">(3R)-hydroxymyristoyl-[acyl-carrier-protein] dehydratase</fullName>
        <shortName evidence="9">(3R)-hydroxymyristoyl-ACP dehydrase</shortName>
    </alternativeName>
    <alternativeName>
        <fullName evidence="9">Beta-hydroxyacyl-ACP dehydratase</fullName>
    </alternativeName>
</protein>
<feature type="active site" evidence="9">
    <location>
        <position position="57"/>
    </location>
</feature>
<dbReference type="NCBIfam" id="TIGR01750">
    <property type="entry name" value="fabZ"/>
    <property type="match status" value="1"/>
</dbReference>
<dbReference type="InterPro" id="IPR013114">
    <property type="entry name" value="FabA_FabZ"/>
</dbReference>